<dbReference type="EC" id="2.1.1.225" evidence="3 15"/>
<dbReference type="Pfam" id="PF05206">
    <property type="entry name" value="TRM13"/>
    <property type="match status" value="1"/>
</dbReference>
<evidence type="ECO:0000256" key="10">
    <source>
        <dbReference type="ARBA" id="ARBA00022771"/>
    </source>
</evidence>
<dbReference type="InterPro" id="IPR022776">
    <property type="entry name" value="TRM13/UPF0224_CHHC_Znf_dom"/>
</dbReference>
<dbReference type="PROSITE" id="PS51800">
    <property type="entry name" value="ZF_CHHC_U11_48K"/>
    <property type="match status" value="1"/>
</dbReference>
<gene>
    <name evidence="18" type="primary">ABSGL_08626.1 scaffold 10421</name>
</gene>
<dbReference type="Pfam" id="PF05253">
    <property type="entry name" value="zf-U11-48K"/>
    <property type="match status" value="1"/>
</dbReference>
<organism evidence="18">
    <name type="scientific">Absidia glauca</name>
    <name type="common">Pin mould</name>
    <dbReference type="NCBI Taxonomy" id="4829"/>
    <lineage>
        <taxon>Eukaryota</taxon>
        <taxon>Fungi</taxon>
        <taxon>Fungi incertae sedis</taxon>
        <taxon>Mucoromycota</taxon>
        <taxon>Mucoromycotina</taxon>
        <taxon>Mucoromycetes</taxon>
        <taxon>Mucorales</taxon>
        <taxon>Cunninghamellaceae</taxon>
        <taxon>Absidia</taxon>
    </lineage>
</organism>
<evidence type="ECO:0000256" key="7">
    <source>
        <dbReference type="ARBA" id="ARBA00022691"/>
    </source>
</evidence>
<keyword evidence="6 15" id="KW-0808">Transferase</keyword>
<comment type="catalytic activity">
    <reaction evidence="14 15">
        <text>adenosine(4) in tRNA(His) + S-adenosyl-L-methionine = 2'-O-methyladenosine(4) in tRNA(His) + S-adenosyl-L-homocysteine + H(+)</text>
        <dbReference type="Rhea" id="RHEA:43196"/>
        <dbReference type="Rhea" id="RHEA-COMP:10401"/>
        <dbReference type="Rhea" id="RHEA-COMP:10402"/>
        <dbReference type="ChEBI" id="CHEBI:15378"/>
        <dbReference type="ChEBI" id="CHEBI:57856"/>
        <dbReference type="ChEBI" id="CHEBI:59789"/>
        <dbReference type="ChEBI" id="CHEBI:74411"/>
        <dbReference type="ChEBI" id="CHEBI:74477"/>
        <dbReference type="EC" id="2.1.1.225"/>
    </reaction>
</comment>
<dbReference type="FunCoup" id="A0A163KZJ8">
    <property type="interactions" value="301"/>
</dbReference>
<evidence type="ECO:0000313" key="18">
    <source>
        <dbReference type="EMBL" id="SAM02810.1"/>
    </source>
</evidence>
<keyword evidence="5 15" id="KW-0489">Methyltransferase</keyword>
<accession>A0A163KZJ8</accession>
<evidence type="ECO:0000256" key="15">
    <source>
        <dbReference type="RuleBase" id="RU367103"/>
    </source>
</evidence>
<keyword evidence="8 15" id="KW-0819">tRNA processing</keyword>
<evidence type="ECO:0000256" key="2">
    <source>
        <dbReference type="ARBA" id="ARBA00005265"/>
    </source>
</evidence>
<keyword evidence="7 15" id="KW-0949">S-adenosyl-L-methionine</keyword>
<comment type="function">
    <text evidence="1 15">tRNA methylase which 2'-O-methylates cytidine(4) in tRNA(Pro) and tRNA(Gly)(GCC), and adenosine(4) in tRNA(His).</text>
</comment>
<evidence type="ECO:0000256" key="16">
    <source>
        <dbReference type="SAM" id="MobiDB-lite"/>
    </source>
</evidence>
<dbReference type="OrthoDB" id="258806at2759"/>
<dbReference type="InParanoid" id="A0A163KZJ8"/>
<evidence type="ECO:0000256" key="13">
    <source>
        <dbReference type="ARBA" id="ARBA00048635"/>
    </source>
</evidence>
<proteinExistence type="inferred from homology"/>
<dbReference type="InterPro" id="IPR021721">
    <property type="entry name" value="Znf_CCCH-type_TRM13"/>
</dbReference>
<sequence length="457" mass="51573">MSKDSIAKRKHQWKKGDPIPPPPVKAQQCHFWLARKRRYCQLIAKRTNKYCGEHMIEANEDHVEANERRVPCPFDPSHTVVQKDLDTHKTKCNSRPRPREPYNVLNINTTLPLSQEELDFQQGIFIHKELKAQPWIASIHLNALARSDLDDLIAKVQAAHQLMAPIPTKVLDHPAITIDGQAAKSVRHLHQQASLLGHMRDHGMLDDKTACFMEFGAGKGELSGHLKQALQETQGEATYVLIDRKTVRNKYDNVLLGDPAHPSTVQRVMIDIKDLHLGKIQALLTGTGDKKPVVCLSKHLCGSATDITLKCLMNHVNEEKAAGKSCPVSGIIIALCCHQMCRYEMYPNPSYLERTGLTKVDFDRLCKMTSWAICGQRTVTDDAQHLLLPDEEKEDETGGHYSGRHHEEREKIGYQCKRVLDAGRLDYLEKHGFKASLVYYVDPTSTLENCALIALPQ</sequence>
<evidence type="ECO:0000259" key="17">
    <source>
        <dbReference type="PROSITE" id="PS51800"/>
    </source>
</evidence>
<evidence type="ECO:0000256" key="5">
    <source>
        <dbReference type="ARBA" id="ARBA00022603"/>
    </source>
</evidence>
<keyword evidence="19" id="KW-1185">Reference proteome</keyword>
<dbReference type="Pfam" id="PF11722">
    <property type="entry name" value="zf-TRM13_CCCH"/>
    <property type="match status" value="1"/>
</dbReference>
<dbReference type="PANTHER" id="PTHR12998:SF0">
    <property type="entry name" value="TRNA:M(4)X MODIFICATION ENZYME TRM13 HOMOLOG"/>
    <property type="match status" value="1"/>
</dbReference>
<name>A0A163KZJ8_ABSGL</name>
<comment type="catalytic activity">
    <reaction evidence="12 15">
        <text>cytidine(4) in tRNA(Pro) + S-adenosyl-L-methionine = 2'-O-methylcytidine(4) in tRNA(Pro) + S-adenosyl-L-homocysteine + H(+)</text>
        <dbReference type="Rhea" id="RHEA:32767"/>
        <dbReference type="Rhea" id="RHEA-COMP:10397"/>
        <dbReference type="Rhea" id="RHEA-COMP:10398"/>
        <dbReference type="ChEBI" id="CHEBI:15378"/>
        <dbReference type="ChEBI" id="CHEBI:57856"/>
        <dbReference type="ChEBI" id="CHEBI:59789"/>
        <dbReference type="ChEBI" id="CHEBI:74495"/>
        <dbReference type="ChEBI" id="CHEBI:82748"/>
        <dbReference type="EC" id="2.1.1.225"/>
    </reaction>
</comment>
<dbReference type="GO" id="GO:0106050">
    <property type="term" value="F:tRNA 2'-O-methyltransferase activity"/>
    <property type="evidence" value="ECO:0007669"/>
    <property type="project" value="UniProtKB-UniRule"/>
</dbReference>
<protein>
    <recommendedName>
        <fullName evidence="4 15">tRNA:m(4)X modification enzyme TRM13</fullName>
        <ecNumber evidence="3 15">2.1.1.225</ecNumber>
    </recommendedName>
</protein>
<comment type="catalytic activity">
    <reaction evidence="13 15">
        <text>cytidine(4) in tRNA(Gly)(GCC) + S-adenosyl-L-methionine = 2'-O-methylcytidine(4) in tRNA(Gly)(GCC) + S-adenosyl-L-homocysteine + H(+)</text>
        <dbReference type="Rhea" id="RHEA:43192"/>
        <dbReference type="Rhea" id="RHEA-COMP:10399"/>
        <dbReference type="Rhea" id="RHEA-COMP:10400"/>
        <dbReference type="ChEBI" id="CHEBI:15378"/>
        <dbReference type="ChEBI" id="CHEBI:57856"/>
        <dbReference type="ChEBI" id="CHEBI:59789"/>
        <dbReference type="ChEBI" id="CHEBI:74495"/>
        <dbReference type="ChEBI" id="CHEBI:82748"/>
        <dbReference type="EC" id="2.1.1.225"/>
    </reaction>
</comment>
<evidence type="ECO:0000256" key="8">
    <source>
        <dbReference type="ARBA" id="ARBA00022694"/>
    </source>
</evidence>
<evidence type="ECO:0000256" key="3">
    <source>
        <dbReference type="ARBA" id="ARBA00012810"/>
    </source>
</evidence>
<keyword evidence="11 15" id="KW-0862">Zinc</keyword>
<dbReference type="InterPro" id="IPR039044">
    <property type="entry name" value="Trm13"/>
</dbReference>
<evidence type="ECO:0000313" key="19">
    <source>
        <dbReference type="Proteomes" id="UP000078561"/>
    </source>
</evidence>
<dbReference type="STRING" id="4829.A0A163KZJ8"/>
<keyword evidence="9 15" id="KW-0479">Metal-binding</keyword>
<reference evidence="18" key="1">
    <citation type="submission" date="2016-04" db="EMBL/GenBank/DDBJ databases">
        <authorList>
            <person name="Evans L.H."/>
            <person name="Alamgir A."/>
            <person name="Owens N."/>
            <person name="Weber N.D."/>
            <person name="Virtaneva K."/>
            <person name="Barbian K."/>
            <person name="Babar A."/>
            <person name="Rosenke K."/>
        </authorList>
    </citation>
    <scope>NUCLEOTIDE SEQUENCE [LARGE SCALE GENOMIC DNA]</scope>
    <source>
        <strain evidence="18">CBS 101.48</strain>
    </source>
</reference>
<feature type="domain" description="CHHC U11-48K-type" evidence="17">
    <location>
        <begin position="69"/>
        <end position="96"/>
    </location>
</feature>
<comment type="similarity">
    <text evidence="2 15">Belongs to the methyltransferase TRM13 family.</text>
</comment>
<dbReference type="GO" id="GO:0030488">
    <property type="term" value="P:tRNA methylation"/>
    <property type="evidence" value="ECO:0007669"/>
    <property type="project" value="InterPro"/>
</dbReference>
<dbReference type="PANTHER" id="PTHR12998">
    <property type="entry name" value="TRNA:M(4)X MODIFICATION ENZYME TRM13 HOMOLOG"/>
    <property type="match status" value="1"/>
</dbReference>
<dbReference type="InterPro" id="IPR007871">
    <property type="entry name" value="Methyltransferase_TRM13"/>
</dbReference>
<evidence type="ECO:0000256" key="14">
    <source>
        <dbReference type="ARBA" id="ARBA00049393"/>
    </source>
</evidence>
<evidence type="ECO:0000256" key="12">
    <source>
        <dbReference type="ARBA" id="ARBA00048165"/>
    </source>
</evidence>
<evidence type="ECO:0000256" key="1">
    <source>
        <dbReference type="ARBA" id="ARBA00002267"/>
    </source>
</evidence>
<evidence type="ECO:0000256" key="9">
    <source>
        <dbReference type="ARBA" id="ARBA00022723"/>
    </source>
</evidence>
<evidence type="ECO:0000256" key="4">
    <source>
        <dbReference type="ARBA" id="ARBA00015883"/>
    </source>
</evidence>
<dbReference type="EMBL" id="LT554016">
    <property type="protein sequence ID" value="SAM02810.1"/>
    <property type="molecule type" value="Genomic_DNA"/>
</dbReference>
<dbReference type="OMA" id="HRCSWRS"/>
<dbReference type="Proteomes" id="UP000078561">
    <property type="component" value="Unassembled WGS sequence"/>
</dbReference>
<feature type="region of interest" description="Disordered" evidence="16">
    <location>
        <begin position="1"/>
        <end position="22"/>
    </location>
</feature>
<evidence type="ECO:0000256" key="11">
    <source>
        <dbReference type="ARBA" id="ARBA00022833"/>
    </source>
</evidence>
<dbReference type="AlphaFoldDB" id="A0A163KZJ8"/>
<dbReference type="GO" id="GO:0008270">
    <property type="term" value="F:zinc ion binding"/>
    <property type="evidence" value="ECO:0007669"/>
    <property type="project" value="UniProtKB-KW"/>
</dbReference>
<keyword evidence="10 15" id="KW-0863">Zinc-finger</keyword>
<evidence type="ECO:0000256" key="6">
    <source>
        <dbReference type="ARBA" id="ARBA00022679"/>
    </source>
</evidence>